<dbReference type="Proteomes" id="UP000186143">
    <property type="component" value="Unassembled WGS sequence"/>
</dbReference>
<name>A0A1Q9AEB5_9HYPH</name>
<dbReference type="EMBL" id="MKIO01000040">
    <property type="protein sequence ID" value="OLP53300.1"/>
    <property type="molecule type" value="Genomic_DNA"/>
</dbReference>
<protein>
    <recommendedName>
        <fullName evidence="3">HEPN domain-containing protein</fullName>
    </recommendedName>
</protein>
<reference evidence="1 2" key="1">
    <citation type="submission" date="2016-09" db="EMBL/GenBank/DDBJ databases">
        <title>Rhizobium sp. nov., a novel species isolated from the rice rhizosphere.</title>
        <authorList>
            <person name="Zhao J."/>
            <person name="Zhang X."/>
        </authorList>
    </citation>
    <scope>NUCLEOTIDE SEQUENCE [LARGE SCALE GENOMIC DNA]</scope>
    <source>
        <strain evidence="1 2">MH17</strain>
    </source>
</reference>
<organism evidence="1 2">
    <name type="scientific">Xaviernesmea rhizosphaerae</name>
    <dbReference type="NCBI Taxonomy" id="1672749"/>
    <lineage>
        <taxon>Bacteria</taxon>
        <taxon>Pseudomonadati</taxon>
        <taxon>Pseudomonadota</taxon>
        <taxon>Alphaproteobacteria</taxon>
        <taxon>Hyphomicrobiales</taxon>
        <taxon>Rhizobiaceae</taxon>
        <taxon>Rhizobium/Agrobacterium group</taxon>
        <taxon>Xaviernesmea</taxon>
    </lineage>
</organism>
<accession>A0A1Q9AEB5</accession>
<proteinExistence type="predicted"/>
<evidence type="ECO:0000313" key="2">
    <source>
        <dbReference type="Proteomes" id="UP000186143"/>
    </source>
</evidence>
<evidence type="ECO:0008006" key="3">
    <source>
        <dbReference type="Google" id="ProtNLM"/>
    </source>
</evidence>
<sequence length="202" mass="23229">MPIDFNAILDENLGMELPPKMRRFLTPRKNPGAYGQSWGYYAFAFDRAFEIMAEDYCRRYPSQEYLLIPLMQLARHSMELALKHALNECTFFANAPLKTDGHSLIVLYDRLNDFLLEKGMIEGDDEWSIHVRKVIVHINKVDPTGEVFRYPTALGGDPFEAMDIDLKGLIEAHHHITSLADATVTMLQDVGNYPSERDWYSI</sequence>
<evidence type="ECO:0000313" key="1">
    <source>
        <dbReference type="EMBL" id="OLP53300.1"/>
    </source>
</evidence>
<gene>
    <name evidence="1" type="ORF">BJF92_00595</name>
</gene>
<dbReference type="STRING" id="1672749.BJF92_00595"/>
<dbReference type="AlphaFoldDB" id="A0A1Q9AEB5"/>
<comment type="caution">
    <text evidence="1">The sequence shown here is derived from an EMBL/GenBank/DDBJ whole genome shotgun (WGS) entry which is preliminary data.</text>
</comment>